<dbReference type="AlphaFoldDB" id="A0A9Q0ALX6"/>
<dbReference type="EMBL" id="JAFIMR010000032">
    <property type="protein sequence ID" value="KAI1860082.1"/>
    <property type="molecule type" value="Genomic_DNA"/>
</dbReference>
<accession>A0A9Q0ALX6</accession>
<name>A0A9Q0ALX6_9PEZI</name>
<sequence length="102" mass="11508">MGLDQHLRGRNVISMLLSINISEEEIRDFGFEVAREYLNELDEYAKSVDGRIDWTYINYADRAQNPLGSLLDPAASKQAAVQHDPEGIFQRKSHGGSKILNC</sequence>
<dbReference type="Proteomes" id="UP000829685">
    <property type="component" value="Unassembled WGS sequence"/>
</dbReference>
<proteinExistence type="predicted"/>
<protein>
    <submittedName>
        <fullName evidence="1">Uncharacterized protein</fullName>
    </submittedName>
</protein>
<keyword evidence="2" id="KW-1185">Reference proteome</keyword>
<evidence type="ECO:0000313" key="1">
    <source>
        <dbReference type="EMBL" id="KAI1860082.1"/>
    </source>
</evidence>
<evidence type="ECO:0000313" key="2">
    <source>
        <dbReference type="Proteomes" id="UP000829685"/>
    </source>
</evidence>
<organism evidence="1 2">
    <name type="scientific">Neoarthrinium moseri</name>
    <dbReference type="NCBI Taxonomy" id="1658444"/>
    <lineage>
        <taxon>Eukaryota</taxon>
        <taxon>Fungi</taxon>
        <taxon>Dikarya</taxon>
        <taxon>Ascomycota</taxon>
        <taxon>Pezizomycotina</taxon>
        <taxon>Sordariomycetes</taxon>
        <taxon>Xylariomycetidae</taxon>
        <taxon>Amphisphaeriales</taxon>
        <taxon>Apiosporaceae</taxon>
        <taxon>Neoarthrinium</taxon>
    </lineage>
</organism>
<comment type="caution">
    <text evidence="1">The sequence shown here is derived from an EMBL/GenBank/DDBJ whole genome shotgun (WGS) entry which is preliminary data.</text>
</comment>
<gene>
    <name evidence="1" type="ORF">JX265_010006</name>
</gene>
<reference evidence="1" key="1">
    <citation type="submission" date="2021-03" db="EMBL/GenBank/DDBJ databases">
        <title>Revisited historic fungal species revealed as producer of novel bioactive compounds through whole genome sequencing and comparative genomics.</title>
        <authorList>
            <person name="Vignolle G.A."/>
            <person name="Hochenegger N."/>
            <person name="Mach R.L."/>
            <person name="Mach-Aigner A.R."/>
            <person name="Javad Rahimi M."/>
            <person name="Salim K.A."/>
            <person name="Chan C.M."/>
            <person name="Lim L.B.L."/>
            <person name="Cai F."/>
            <person name="Druzhinina I.S."/>
            <person name="U'Ren J.M."/>
            <person name="Derntl C."/>
        </authorList>
    </citation>
    <scope>NUCLEOTIDE SEQUENCE</scope>
    <source>
        <strain evidence="1">TUCIM 5799</strain>
    </source>
</reference>